<dbReference type="PANTHER" id="PTHR31313">
    <property type="entry name" value="TY1 ENHANCER ACTIVATOR"/>
    <property type="match status" value="1"/>
</dbReference>
<reference evidence="20 21" key="1">
    <citation type="submission" date="2018-10" db="EMBL/GenBank/DDBJ databases">
        <title>Fifty Aureobasidium pullulans genomes reveal a recombining polyextremotolerant generalist.</title>
        <authorList>
            <person name="Gostincar C."/>
            <person name="Turk M."/>
            <person name="Zajc J."/>
            <person name="Gunde-Cimerman N."/>
        </authorList>
    </citation>
    <scope>NUCLEOTIDE SEQUENCE [LARGE SCALE GENOMIC DNA]</scope>
    <source>
        <strain evidence="20 21">EXF-3844</strain>
    </source>
</reference>
<comment type="similarity">
    <text evidence="2 15">Belongs to the peptidase A1 family.</text>
</comment>
<dbReference type="FunFam" id="2.40.70.10:FF:000024">
    <property type="entry name" value="Endothiapepsin"/>
    <property type="match status" value="1"/>
</dbReference>
<evidence type="ECO:0000259" key="19">
    <source>
        <dbReference type="PROSITE" id="PS51767"/>
    </source>
</evidence>
<keyword evidence="9" id="KW-0238">DNA-binding</keyword>
<evidence type="ECO:0000256" key="3">
    <source>
        <dbReference type="ARBA" id="ARBA00022670"/>
    </source>
</evidence>
<dbReference type="InterPro" id="IPR001969">
    <property type="entry name" value="Aspartic_peptidase_AS"/>
</dbReference>
<dbReference type="InterPro" id="IPR034163">
    <property type="entry name" value="Aspergillopepsin-like_cat_dom"/>
</dbReference>
<evidence type="ECO:0000256" key="9">
    <source>
        <dbReference type="ARBA" id="ARBA00023125"/>
    </source>
</evidence>
<dbReference type="InterPro" id="IPR001138">
    <property type="entry name" value="Zn2Cys6_DnaBD"/>
</dbReference>
<name>A0A4S9UJC3_AURPU</name>
<sequence>MHHTFALLLVAILATVALAAPTAKQATAQTLSKRSFTVPRIRKTGYVRKPSEAMGRAYRKFGWSRTTPDGSPWIAVSKTPTTTSYDADTSSSDTTSDVSDESYTAPKTHASAKVKTFLAATLSWGVSAPATSSAAPAAEEEDDETGEVIATPADNGAEYLSPVTVGGQQLNLNFDTGSSDLWVFSTSLTSAQIGEHSAYNSSKSSTYQELDGYTFSLSYGDGSGAAGIVGTDTVDIGGATVTRQAIELATSVSSAFVSDADSDGLVGLAFSTLNSVSPRPQKTFFDNIMSELAQPVFTAALDLDGSGTYEFGTIDASKFTGNLMFTPVNASSGFWQFDSNSYSVGGKTVTRSNATPAIADTGTSLLLLDPEVVQAYYAQVPSAVYDSTTGGYVYDCSEDLPEFAVAVGDNYMANIPGSGITFAPVSSKTCFGGIQSNSGSDLQIFGDVLLKHHFVVFHGESELLGMAAKADKAHKSAEDRNEQLLGAGQHTAGYLNIDQRHPYDSFVRSMEPQQQQPPQSRPGAGAPAAQESTNATAKATTAKPRPRHRRKEKDETASGTAEDDSNKRRCVSSACVACRKRKSKCDGNTPACAACSQVYGTECIYDPNSDHRRKGVYRSDADSIKTRNSTLQTLIHAILNYPEEDVPDLVHEMRTCESLDKVAERVVAREQGLDLDDSDDQQEDQHIPNSTHTSSSSTATPQFEKQLSTRVGELRLDDGSVRYIGGTSNLLFMQSDKESQASSVSDAYPQQENPVTSWTNQTSDPELVMHLVNMYFTWHYTFFTCLPKHLFHRDFMRGRPPPDTRRKTEYCTPLLVNAILALGCHFTSLPGARENPEDSATAGDQFFREAKRLIMDNDEYERPKMTTVQALALMSVREAGCGREAKGWVYSGMSFRMACDMGLNIDSSGLAHGTDRAIDSEEEDARRITFWGCFLFDKCWSNYLGRLPQLPSSAITVPKFDVFPGEDSASWAPYTDSGFMSARAQPARTRTVALQISVLCEISNDLMRHFYNPSDMDKSRGRQAELKMLSDIHTRLETWRRNLPAEMEPKEGGLSSVLTMHMFFQLLFIHLFRPFLKYNQSTSPLPANVSPRRLCTQAAAMISKLMRLYKRSHGLRQICNVTVYIMHSACTIHLLNLPDKNARRDIIHGIKHLEEIGEGWLGARRTLSILSVMARKWKVELPEEAATVLARADAKFGAHSPDTPSPMARRESIMTMMGASETQPAQRAQQPMSQPRAAWTPAQQAMLANSSAPMYGQVPFNAAQSAASPFSLPPQSASDLRATNYPSSQSTPFTNGLQPINSAESPAGTYTAAASPSDMFGGVEQLLRESQDWVFRDQAQLASGFGNWGGLDMGVASLGQSPVNTGPALGAYPSGAAYASVIGSVGIGGQQQQQQQQQSQQHQQDGFETMTSYDEREWYQ</sequence>
<dbReference type="SMART" id="SM00906">
    <property type="entry name" value="Fungal_trans"/>
    <property type="match status" value="1"/>
</dbReference>
<dbReference type="GO" id="GO:0000981">
    <property type="term" value="F:DNA-binding transcription factor activity, RNA polymerase II-specific"/>
    <property type="evidence" value="ECO:0007669"/>
    <property type="project" value="InterPro"/>
</dbReference>
<dbReference type="PROSITE" id="PS51767">
    <property type="entry name" value="PEPTIDASE_A1"/>
    <property type="match status" value="1"/>
</dbReference>
<feature type="region of interest" description="Disordered" evidence="16">
    <location>
        <begin position="1266"/>
        <end position="1292"/>
    </location>
</feature>
<dbReference type="SUPFAM" id="SSF57701">
    <property type="entry name" value="Zn2/Cys6 DNA-binding domain"/>
    <property type="match status" value="1"/>
</dbReference>
<dbReference type="SMART" id="SM00066">
    <property type="entry name" value="GAL4"/>
    <property type="match status" value="1"/>
</dbReference>
<feature type="active site" evidence="14">
    <location>
        <position position="360"/>
    </location>
</feature>
<gene>
    <name evidence="20" type="ORF">D6C90_06339</name>
</gene>
<accession>A0A4S9UJC3</accession>
<dbReference type="InterPro" id="IPR007219">
    <property type="entry name" value="XnlR_reg_dom"/>
</dbReference>
<feature type="region of interest" description="Disordered" evidence="16">
    <location>
        <begin position="1387"/>
        <end position="1420"/>
    </location>
</feature>
<feature type="compositionally biased region" description="Low complexity" evidence="16">
    <location>
        <begin position="512"/>
        <end position="543"/>
    </location>
</feature>
<evidence type="ECO:0000256" key="5">
    <source>
        <dbReference type="ARBA" id="ARBA00022750"/>
    </source>
</evidence>
<dbReference type="PANTHER" id="PTHR31313:SF81">
    <property type="entry name" value="TY1 ENHANCER ACTIVATOR"/>
    <property type="match status" value="1"/>
</dbReference>
<dbReference type="InterPro" id="IPR051615">
    <property type="entry name" value="Transcr_Regulatory_Elem"/>
</dbReference>
<dbReference type="GO" id="GO:0003677">
    <property type="term" value="F:DNA binding"/>
    <property type="evidence" value="ECO:0007669"/>
    <property type="project" value="UniProtKB-KW"/>
</dbReference>
<dbReference type="InterPro" id="IPR021109">
    <property type="entry name" value="Peptidase_aspartic_dom_sf"/>
</dbReference>
<dbReference type="Pfam" id="PF04082">
    <property type="entry name" value="Fungal_trans"/>
    <property type="match status" value="1"/>
</dbReference>
<feature type="compositionally biased region" description="Low complexity" evidence="16">
    <location>
        <begin position="81"/>
        <end position="104"/>
    </location>
</feature>
<organism evidence="20 21">
    <name type="scientific">Aureobasidium pullulans</name>
    <name type="common">Black yeast</name>
    <name type="synonym">Pullularia pullulans</name>
    <dbReference type="NCBI Taxonomy" id="5580"/>
    <lineage>
        <taxon>Eukaryota</taxon>
        <taxon>Fungi</taxon>
        <taxon>Dikarya</taxon>
        <taxon>Ascomycota</taxon>
        <taxon>Pezizomycotina</taxon>
        <taxon>Dothideomycetes</taxon>
        <taxon>Dothideomycetidae</taxon>
        <taxon>Dothideales</taxon>
        <taxon>Saccotheciaceae</taxon>
        <taxon>Aureobasidium</taxon>
    </lineage>
</organism>
<dbReference type="Gene3D" id="2.40.70.10">
    <property type="entry name" value="Acid Proteases"/>
    <property type="match status" value="2"/>
</dbReference>
<evidence type="ECO:0000256" key="1">
    <source>
        <dbReference type="ARBA" id="ARBA00004123"/>
    </source>
</evidence>
<keyword evidence="11" id="KW-0325">Glycoprotein</keyword>
<keyword evidence="10" id="KW-0804">Transcription</keyword>
<evidence type="ECO:0000313" key="20">
    <source>
        <dbReference type="EMBL" id="THZ38679.1"/>
    </source>
</evidence>
<evidence type="ECO:0000313" key="21">
    <source>
        <dbReference type="Proteomes" id="UP000310121"/>
    </source>
</evidence>
<dbReference type="InterPro" id="IPR001461">
    <property type="entry name" value="Aspartic_peptidase_A1"/>
</dbReference>
<evidence type="ECO:0000256" key="11">
    <source>
        <dbReference type="ARBA" id="ARBA00023180"/>
    </source>
</evidence>
<dbReference type="CDD" id="cd00067">
    <property type="entry name" value="GAL4"/>
    <property type="match status" value="1"/>
</dbReference>
<dbReference type="Proteomes" id="UP000310121">
    <property type="component" value="Unassembled WGS sequence"/>
</dbReference>
<evidence type="ECO:0000256" key="14">
    <source>
        <dbReference type="PIRSR" id="PIRSR601461-1"/>
    </source>
</evidence>
<dbReference type="GO" id="GO:0006508">
    <property type="term" value="P:proteolysis"/>
    <property type="evidence" value="ECO:0007669"/>
    <property type="project" value="UniProtKB-KW"/>
</dbReference>
<feature type="region of interest" description="Disordered" evidence="16">
    <location>
        <begin position="508"/>
        <end position="565"/>
    </location>
</feature>
<feature type="compositionally biased region" description="Polar residues" evidence="16">
    <location>
        <begin position="1266"/>
        <end position="1278"/>
    </location>
</feature>
<comment type="function">
    <text evidence="13">Secreted aspartic endopeptidase that allows assimilation of proteinaceous substrates. The scissile peptide bond is attacked by a nucleophilic water molecule activated by two aspartic residues in the active site. Shows a broad primary substrate specificity. Favors hydrophobic residues at the P1 and P1' positions.</text>
</comment>
<feature type="compositionally biased region" description="Acidic residues" evidence="16">
    <location>
        <begin position="673"/>
        <end position="682"/>
    </location>
</feature>
<feature type="compositionally biased region" description="Low complexity" evidence="16">
    <location>
        <begin position="1390"/>
        <end position="1404"/>
    </location>
</feature>
<feature type="domain" description="Peptidase A1" evidence="19">
    <location>
        <begin position="159"/>
        <end position="467"/>
    </location>
</feature>
<evidence type="ECO:0000256" key="12">
    <source>
        <dbReference type="ARBA" id="ARBA00023242"/>
    </source>
</evidence>
<dbReference type="PROSITE" id="PS50048">
    <property type="entry name" value="ZN2_CY6_FUNGAL_2"/>
    <property type="match status" value="1"/>
</dbReference>
<dbReference type="Pfam" id="PF00026">
    <property type="entry name" value="Asp"/>
    <property type="match status" value="1"/>
</dbReference>
<dbReference type="PROSITE" id="PS00463">
    <property type="entry name" value="ZN2_CY6_FUNGAL_1"/>
    <property type="match status" value="1"/>
</dbReference>
<dbReference type="InterPro" id="IPR036864">
    <property type="entry name" value="Zn2-C6_fun-type_DNA-bd_sf"/>
</dbReference>
<evidence type="ECO:0000256" key="16">
    <source>
        <dbReference type="SAM" id="MobiDB-lite"/>
    </source>
</evidence>
<feature type="active site" evidence="14">
    <location>
        <position position="175"/>
    </location>
</feature>
<protein>
    <recommendedName>
        <fullName evidence="22">Zn(2)-C6 fungal-type domain-containing protein</fullName>
    </recommendedName>
</protein>
<dbReference type="InterPro" id="IPR033121">
    <property type="entry name" value="PEPTIDASE_A1"/>
</dbReference>
<evidence type="ECO:0000256" key="6">
    <source>
        <dbReference type="ARBA" id="ARBA00022801"/>
    </source>
</evidence>
<evidence type="ECO:0000256" key="15">
    <source>
        <dbReference type="RuleBase" id="RU000454"/>
    </source>
</evidence>
<dbReference type="GO" id="GO:0004190">
    <property type="term" value="F:aspartic-type endopeptidase activity"/>
    <property type="evidence" value="ECO:0007669"/>
    <property type="project" value="UniProtKB-KW"/>
</dbReference>
<proteinExistence type="inferred from homology"/>
<keyword evidence="3 15" id="KW-0645">Protease</keyword>
<comment type="subcellular location">
    <subcellularLocation>
        <location evidence="1">Nucleus</location>
    </subcellularLocation>
</comment>
<dbReference type="PRINTS" id="PR00792">
    <property type="entry name" value="PEPSIN"/>
</dbReference>
<keyword evidence="6 15" id="KW-0378">Hydrolase</keyword>
<feature type="domain" description="Zn(2)-C6 fungal-type" evidence="18">
    <location>
        <begin position="574"/>
        <end position="605"/>
    </location>
</feature>
<evidence type="ECO:0000256" key="7">
    <source>
        <dbReference type="ARBA" id="ARBA00022833"/>
    </source>
</evidence>
<keyword evidence="5 15" id="KW-0064">Aspartyl protease</keyword>
<evidence type="ECO:0000259" key="18">
    <source>
        <dbReference type="PROSITE" id="PS50048"/>
    </source>
</evidence>
<evidence type="ECO:0000256" key="10">
    <source>
        <dbReference type="ARBA" id="ARBA00023163"/>
    </source>
</evidence>
<dbReference type="SUPFAM" id="SSF50630">
    <property type="entry name" value="Acid proteases"/>
    <property type="match status" value="1"/>
</dbReference>
<dbReference type="CDD" id="cd12148">
    <property type="entry name" value="fungal_TF_MHR"/>
    <property type="match status" value="1"/>
</dbReference>
<keyword evidence="7" id="KW-0862">Zinc</keyword>
<evidence type="ECO:0000256" key="2">
    <source>
        <dbReference type="ARBA" id="ARBA00007447"/>
    </source>
</evidence>
<dbReference type="CDD" id="cd06097">
    <property type="entry name" value="Aspergillopepsin_like"/>
    <property type="match status" value="1"/>
</dbReference>
<feature type="region of interest" description="Disordered" evidence="16">
    <location>
        <begin position="672"/>
        <end position="704"/>
    </location>
</feature>
<evidence type="ECO:0000256" key="4">
    <source>
        <dbReference type="ARBA" id="ARBA00022723"/>
    </source>
</evidence>
<dbReference type="GO" id="GO:0005634">
    <property type="term" value="C:nucleus"/>
    <property type="evidence" value="ECO:0007669"/>
    <property type="project" value="UniProtKB-SubCell"/>
</dbReference>
<feature type="region of interest" description="Disordered" evidence="16">
    <location>
        <begin position="72"/>
        <end position="105"/>
    </location>
</feature>
<evidence type="ECO:0000256" key="13">
    <source>
        <dbReference type="ARBA" id="ARBA00055396"/>
    </source>
</evidence>
<evidence type="ECO:0000256" key="17">
    <source>
        <dbReference type="SAM" id="SignalP"/>
    </source>
</evidence>
<comment type="caution">
    <text evidence="20">The sequence shown here is derived from an EMBL/GenBank/DDBJ whole genome shotgun (WGS) entry which is preliminary data.</text>
</comment>
<keyword evidence="4" id="KW-0479">Metal-binding</keyword>
<dbReference type="EMBL" id="QZBN01000655">
    <property type="protein sequence ID" value="THZ38679.1"/>
    <property type="molecule type" value="Genomic_DNA"/>
</dbReference>
<dbReference type="GO" id="GO:0008270">
    <property type="term" value="F:zinc ion binding"/>
    <property type="evidence" value="ECO:0007669"/>
    <property type="project" value="InterPro"/>
</dbReference>
<feature type="chain" id="PRO_5043197833" description="Zn(2)-C6 fungal-type domain-containing protein" evidence="17">
    <location>
        <begin position="20"/>
        <end position="1420"/>
    </location>
</feature>
<dbReference type="Gene3D" id="4.10.240.10">
    <property type="entry name" value="Zn(2)-C6 fungal-type DNA-binding domain"/>
    <property type="match status" value="1"/>
</dbReference>
<feature type="signal peptide" evidence="17">
    <location>
        <begin position="1"/>
        <end position="19"/>
    </location>
</feature>
<keyword evidence="8" id="KW-0805">Transcription regulation</keyword>
<feature type="compositionally biased region" description="Low complexity" evidence="16">
    <location>
        <begin position="690"/>
        <end position="700"/>
    </location>
</feature>
<dbReference type="PROSITE" id="PS00141">
    <property type="entry name" value="ASP_PROTEASE"/>
    <property type="match status" value="1"/>
</dbReference>
<evidence type="ECO:0000256" key="8">
    <source>
        <dbReference type="ARBA" id="ARBA00023015"/>
    </source>
</evidence>
<keyword evidence="17" id="KW-0732">Signal</keyword>
<evidence type="ECO:0008006" key="22">
    <source>
        <dbReference type="Google" id="ProtNLM"/>
    </source>
</evidence>
<dbReference type="FunFam" id="2.40.70.10:FF:000026">
    <property type="entry name" value="Endothiapepsin"/>
    <property type="match status" value="1"/>
</dbReference>
<keyword evidence="12" id="KW-0539">Nucleus</keyword>
<dbReference type="Pfam" id="PF00172">
    <property type="entry name" value="Zn_clus"/>
    <property type="match status" value="1"/>
</dbReference>
<dbReference type="GO" id="GO:0006351">
    <property type="term" value="P:DNA-templated transcription"/>
    <property type="evidence" value="ECO:0007669"/>
    <property type="project" value="InterPro"/>
</dbReference>